<comment type="similarity">
    <text evidence="2">Belongs to the AB hydrolase superfamily. Lipase family.</text>
</comment>
<gene>
    <name evidence="11" type="ORF">HannXRQ_Chr12g0382141</name>
    <name evidence="10" type="ORF">HanXRQr2_Chr12g0554281</name>
</gene>
<dbReference type="Gene3D" id="3.40.50.1820">
    <property type="entry name" value="alpha/beta hydrolase"/>
    <property type="match status" value="1"/>
</dbReference>
<dbReference type="InterPro" id="IPR029058">
    <property type="entry name" value="AB_hydrolase_fold"/>
</dbReference>
<dbReference type="OrthoDB" id="438440at2759"/>
<dbReference type="InterPro" id="IPR002921">
    <property type="entry name" value="Fungal_lipase-type"/>
</dbReference>
<keyword evidence="7" id="KW-0442">Lipid degradation</keyword>
<evidence type="ECO:0000313" key="12">
    <source>
        <dbReference type="Proteomes" id="UP000215914"/>
    </source>
</evidence>
<reference evidence="10 12" key="1">
    <citation type="journal article" date="2017" name="Nature">
        <title>The sunflower genome provides insights into oil metabolism, flowering and Asterid evolution.</title>
        <authorList>
            <person name="Badouin H."/>
            <person name="Gouzy J."/>
            <person name="Grassa C.J."/>
            <person name="Murat F."/>
            <person name="Staton S.E."/>
            <person name="Cottret L."/>
            <person name="Lelandais-Briere C."/>
            <person name="Owens G.L."/>
            <person name="Carrere S."/>
            <person name="Mayjonade B."/>
            <person name="Legrand L."/>
            <person name="Gill N."/>
            <person name="Kane N.C."/>
            <person name="Bowers J.E."/>
            <person name="Hubner S."/>
            <person name="Bellec A."/>
            <person name="Berard A."/>
            <person name="Berges H."/>
            <person name="Blanchet N."/>
            <person name="Boniface M.C."/>
            <person name="Brunel D."/>
            <person name="Catrice O."/>
            <person name="Chaidir N."/>
            <person name="Claudel C."/>
            <person name="Donnadieu C."/>
            <person name="Faraut T."/>
            <person name="Fievet G."/>
            <person name="Helmstetter N."/>
            <person name="King M."/>
            <person name="Knapp S.J."/>
            <person name="Lai Z."/>
            <person name="Le Paslier M.C."/>
            <person name="Lippi Y."/>
            <person name="Lorenzon L."/>
            <person name="Mandel J.R."/>
            <person name="Marage G."/>
            <person name="Marchand G."/>
            <person name="Marquand E."/>
            <person name="Bret-Mestries E."/>
            <person name="Morien E."/>
            <person name="Nambeesan S."/>
            <person name="Nguyen T."/>
            <person name="Pegot-Espagnet P."/>
            <person name="Pouilly N."/>
            <person name="Raftis F."/>
            <person name="Sallet E."/>
            <person name="Schiex T."/>
            <person name="Thomas J."/>
            <person name="Vandecasteele C."/>
            <person name="Vares D."/>
            <person name="Vear F."/>
            <person name="Vautrin S."/>
            <person name="Crespi M."/>
            <person name="Mangin B."/>
            <person name="Burke J.M."/>
            <person name="Salse J."/>
            <person name="Munos S."/>
            <person name="Vincourt P."/>
            <person name="Rieseberg L.H."/>
            <person name="Langlade N.B."/>
        </authorList>
    </citation>
    <scope>NUCLEOTIDE SEQUENCE [LARGE SCALE GENOMIC DNA]</scope>
    <source>
        <strain evidence="12">cv. SF193</strain>
        <tissue evidence="10">Leaves</tissue>
    </source>
</reference>
<dbReference type="PANTHER" id="PTHR31403">
    <property type="entry name" value="PHOSPHOLIPASE A1-IBETA2, CHLOROPLASTIC"/>
    <property type="match status" value="1"/>
</dbReference>
<keyword evidence="8" id="KW-0443">Lipid metabolism</keyword>
<evidence type="ECO:0000256" key="7">
    <source>
        <dbReference type="ARBA" id="ARBA00022963"/>
    </source>
</evidence>
<reference evidence="10" key="3">
    <citation type="submission" date="2020-06" db="EMBL/GenBank/DDBJ databases">
        <title>Helianthus annuus Genome sequencing and assembly Release 2.</title>
        <authorList>
            <person name="Gouzy J."/>
            <person name="Langlade N."/>
            <person name="Munos S."/>
        </authorList>
    </citation>
    <scope>NUCLEOTIDE SEQUENCE</scope>
    <source>
        <tissue evidence="10">Leaves</tissue>
    </source>
</reference>
<dbReference type="Gramene" id="mRNA:HanXRQr2_Chr12g0554281">
    <property type="protein sequence ID" value="mRNA:HanXRQr2_Chr12g0554281"/>
    <property type="gene ID" value="HanXRQr2_Chr12g0554281"/>
</dbReference>
<dbReference type="CDD" id="cd00519">
    <property type="entry name" value="Lipase_3"/>
    <property type="match status" value="1"/>
</dbReference>
<evidence type="ECO:0000313" key="10">
    <source>
        <dbReference type="EMBL" id="KAF5779008.1"/>
    </source>
</evidence>
<dbReference type="FunFam" id="3.40.50.1820:FF:000065">
    <property type="entry name" value="Phospholipase A1-II 3"/>
    <property type="match status" value="1"/>
</dbReference>
<protein>
    <submittedName>
        <fullName evidence="10">Phospholipase A(1)</fullName>
        <ecNumber evidence="10">3.1.1.32</ecNumber>
    </submittedName>
    <submittedName>
        <fullName evidence="11">Putative alpha/Beta hydrolase fold protein</fullName>
    </submittedName>
</protein>
<comment type="subcellular location">
    <subcellularLocation>
        <location evidence="1">Plastid</location>
        <location evidence="1">Chloroplast</location>
    </subcellularLocation>
</comment>
<keyword evidence="5 11" id="KW-0378">Hydrolase</keyword>
<dbReference type="GO" id="GO:0009507">
    <property type="term" value="C:chloroplast"/>
    <property type="evidence" value="ECO:0007669"/>
    <property type="project" value="UniProtKB-SubCell"/>
</dbReference>
<dbReference type="AlphaFoldDB" id="A0A251T514"/>
<evidence type="ECO:0000256" key="5">
    <source>
        <dbReference type="ARBA" id="ARBA00022801"/>
    </source>
</evidence>
<dbReference type="GO" id="GO:0047714">
    <property type="term" value="F:galactolipase activity"/>
    <property type="evidence" value="ECO:0007669"/>
    <property type="project" value="UniProtKB-ARBA"/>
</dbReference>
<keyword evidence="4" id="KW-0934">Plastid</keyword>
<dbReference type="Proteomes" id="UP000215914">
    <property type="component" value="Chromosome 12"/>
</dbReference>
<dbReference type="EMBL" id="MNCJ02000327">
    <property type="protein sequence ID" value="KAF5779008.1"/>
    <property type="molecule type" value="Genomic_DNA"/>
</dbReference>
<dbReference type="PANTHER" id="PTHR31403:SF51">
    <property type="entry name" value="PHOSPHOLIPASE A1-IGAMMA2, CHLOROPLASTIC"/>
    <property type="match status" value="1"/>
</dbReference>
<dbReference type="GO" id="GO:0004620">
    <property type="term" value="F:phospholipase activity"/>
    <property type="evidence" value="ECO:0000318"/>
    <property type="project" value="GO_Central"/>
</dbReference>
<keyword evidence="3" id="KW-0150">Chloroplast</keyword>
<evidence type="ECO:0000313" key="11">
    <source>
        <dbReference type="EMBL" id="OTG06205.1"/>
    </source>
</evidence>
<evidence type="ECO:0000256" key="2">
    <source>
        <dbReference type="ARBA" id="ARBA00010701"/>
    </source>
</evidence>
<dbReference type="InParanoid" id="A0A251T514"/>
<evidence type="ECO:0000256" key="1">
    <source>
        <dbReference type="ARBA" id="ARBA00004229"/>
    </source>
</evidence>
<evidence type="ECO:0000259" key="9">
    <source>
        <dbReference type="Pfam" id="PF01764"/>
    </source>
</evidence>
<evidence type="ECO:0000256" key="8">
    <source>
        <dbReference type="ARBA" id="ARBA00023098"/>
    </source>
</evidence>
<proteinExistence type="inferred from homology"/>
<evidence type="ECO:0000256" key="4">
    <source>
        <dbReference type="ARBA" id="ARBA00022640"/>
    </source>
</evidence>
<organism evidence="11 12">
    <name type="scientific">Helianthus annuus</name>
    <name type="common">Common sunflower</name>
    <dbReference type="NCBI Taxonomy" id="4232"/>
    <lineage>
        <taxon>Eukaryota</taxon>
        <taxon>Viridiplantae</taxon>
        <taxon>Streptophyta</taxon>
        <taxon>Embryophyta</taxon>
        <taxon>Tracheophyta</taxon>
        <taxon>Spermatophyta</taxon>
        <taxon>Magnoliopsida</taxon>
        <taxon>eudicotyledons</taxon>
        <taxon>Gunneridae</taxon>
        <taxon>Pentapetalae</taxon>
        <taxon>asterids</taxon>
        <taxon>campanulids</taxon>
        <taxon>Asterales</taxon>
        <taxon>Asteraceae</taxon>
        <taxon>Asteroideae</taxon>
        <taxon>Heliantheae alliance</taxon>
        <taxon>Heliantheae</taxon>
        <taxon>Helianthus</taxon>
    </lineage>
</organism>
<sequence length="486" mass="55483">MAAFKLNPPFDHRLQNQSLINNQTKNNFSLQLKKTVKPFTTTCTTSTSISKQIENTISVHDNRRKMLGPDNWPGMLDPMDPVLRSELIRYGEMAQACYEAFDNNPYSKYCGSCKVPPKNFFQDLGMDSSGYEITSYIYSSNTSNLIPKFFIKSIDSDGPWNPMVNWIGYVAVSNDETTTRLGRRDIVIVWRGTVTKLEWMEDLMNFLKPVSAQKLASRDPNIKVMAGFLHIYTDKDQSCPYSKFSAREQLLAEVTRLTKIYGQKGEKMSLTITGHSLGSALATLSAYDIAESELDKVDKMQKIPISVISFSGPRVGNIRFKKRVEELGIKVLRVFNIHDTVPNVPGVLLNERTSTLVQRIADWTTFSYSHIGEELALDHRRSPYVKEKLDFVSMHSLELLLHLLDGYHGKLERKFWVASGRDIALVNKDGDILKHEYLIPPNWLQVENKGLRKNQKGEWKLPEQRSIEDHLTPHDVELHLRKLGLA</sequence>
<reference evidence="11" key="2">
    <citation type="submission" date="2017-02" db="EMBL/GenBank/DDBJ databases">
        <title>Sunflower complete genome.</title>
        <authorList>
            <person name="Langlade N."/>
            <person name="Munos S."/>
        </authorList>
    </citation>
    <scope>NUCLEOTIDE SEQUENCE [LARGE SCALE GENOMIC DNA]</scope>
    <source>
        <tissue evidence="11">Leaves</tissue>
    </source>
</reference>
<dbReference type="GO" id="GO:0008970">
    <property type="term" value="F:phospholipase A1 activity"/>
    <property type="evidence" value="ECO:0007669"/>
    <property type="project" value="UniProtKB-EC"/>
</dbReference>
<evidence type="ECO:0000256" key="3">
    <source>
        <dbReference type="ARBA" id="ARBA00022528"/>
    </source>
</evidence>
<dbReference type="OMA" id="WRQDLNK"/>
<dbReference type="EMBL" id="CM007901">
    <property type="protein sequence ID" value="OTG06205.1"/>
    <property type="molecule type" value="Genomic_DNA"/>
</dbReference>
<evidence type="ECO:0000256" key="6">
    <source>
        <dbReference type="ARBA" id="ARBA00022946"/>
    </source>
</evidence>
<dbReference type="GO" id="GO:0016042">
    <property type="term" value="P:lipid catabolic process"/>
    <property type="evidence" value="ECO:0007669"/>
    <property type="project" value="UniProtKB-KW"/>
</dbReference>
<keyword evidence="6" id="KW-0809">Transit peptide</keyword>
<accession>A0A251T514</accession>
<dbReference type="SUPFAM" id="SSF53474">
    <property type="entry name" value="alpha/beta-Hydrolases"/>
    <property type="match status" value="1"/>
</dbReference>
<feature type="domain" description="Fungal lipase-type" evidence="9">
    <location>
        <begin position="187"/>
        <end position="347"/>
    </location>
</feature>
<dbReference type="Pfam" id="PF01764">
    <property type="entry name" value="Lipase_3"/>
    <property type="match status" value="1"/>
</dbReference>
<keyword evidence="12" id="KW-1185">Reference proteome</keyword>
<name>A0A251T514_HELAN</name>
<dbReference type="EC" id="3.1.1.32" evidence="10"/>